<dbReference type="EMBL" id="SACO01000007">
    <property type="protein sequence ID" value="RVU04616.1"/>
    <property type="molecule type" value="Genomic_DNA"/>
</dbReference>
<dbReference type="AlphaFoldDB" id="A0A437N3X5"/>
<evidence type="ECO:0000313" key="2">
    <source>
        <dbReference type="Proteomes" id="UP000282837"/>
    </source>
</evidence>
<gene>
    <name evidence="1" type="ORF">EOE18_10625</name>
</gene>
<proteinExistence type="predicted"/>
<organism evidence="1 2">
    <name type="scientific">Novosphingobium umbonatum</name>
    <dbReference type="NCBI Taxonomy" id="1908524"/>
    <lineage>
        <taxon>Bacteria</taxon>
        <taxon>Pseudomonadati</taxon>
        <taxon>Pseudomonadota</taxon>
        <taxon>Alphaproteobacteria</taxon>
        <taxon>Sphingomonadales</taxon>
        <taxon>Sphingomonadaceae</taxon>
        <taxon>Novosphingobium</taxon>
    </lineage>
</organism>
<comment type="caution">
    <text evidence="1">The sequence shown here is derived from an EMBL/GenBank/DDBJ whole genome shotgun (WGS) entry which is preliminary data.</text>
</comment>
<dbReference type="Proteomes" id="UP000282837">
    <property type="component" value="Unassembled WGS sequence"/>
</dbReference>
<keyword evidence="2" id="KW-1185">Reference proteome</keyword>
<name>A0A437N3X5_9SPHN</name>
<dbReference type="OrthoDB" id="6696050at2"/>
<evidence type="ECO:0000313" key="1">
    <source>
        <dbReference type="EMBL" id="RVU04616.1"/>
    </source>
</evidence>
<reference evidence="1 2" key="1">
    <citation type="submission" date="2019-01" db="EMBL/GenBank/DDBJ databases">
        <authorList>
            <person name="Chen W.-M."/>
        </authorList>
    </citation>
    <scope>NUCLEOTIDE SEQUENCE [LARGE SCALE GENOMIC DNA]</scope>
    <source>
        <strain evidence="1 2">FSY-9</strain>
    </source>
</reference>
<dbReference type="RefSeq" id="WP_127709287.1">
    <property type="nucleotide sequence ID" value="NZ_SACO01000007.1"/>
</dbReference>
<protein>
    <submittedName>
        <fullName evidence="1">Uncharacterized protein</fullName>
    </submittedName>
</protein>
<sequence length="83" mass="9167">MSWLDAIQLRDLDADARLELTCRTCGKVRFLTPAQLLALGDFGHLWLSEVQARARCKQRGCKGAMRLALPHRGETKGFVGGIA</sequence>
<accession>A0A437N3X5</accession>